<name>A0A267MGT2_9FIRM</name>
<evidence type="ECO:0000313" key="2">
    <source>
        <dbReference type="Proteomes" id="UP000216024"/>
    </source>
</evidence>
<dbReference type="RefSeq" id="WP_095134377.1">
    <property type="nucleotide sequence ID" value="NZ_NIBG01000013.1"/>
</dbReference>
<protein>
    <recommendedName>
        <fullName evidence="3">Spo0E family sporulation regulatory protein-aspartic acid phosphatase</fullName>
    </recommendedName>
</protein>
<dbReference type="Proteomes" id="UP000216024">
    <property type="component" value="Unassembled WGS sequence"/>
</dbReference>
<proteinExistence type="predicted"/>
<dbReference type="InterPro" id="IPR018540">
    <property type="entry name" value="Spo0E-like"/>
</dbReference>
<dbReference type="Gene3D" id="4.10.280.10">
    <property type="entry name" value="Helix-loop-helix DNA-binding domain"/>
    <property type="match status" value="1"/>
</dbReference>
<dbReference type="SUPFAM" id="SSF140500">
    <property type="entry name" value="BAS1536-like"/>
    <property type="match status" value="1"/>
</dbReference>
<evidence type="ECO:0008006" key="3">
    <source>
        <dbReference type="Google" id="ProtNLM"/>
    </source>
</evidence>
<dbReference type="AlphaFoldDB" id="A0A267MGT2"/>
<reference evidence="1 2" key="1">
    <citation type="submission" date="2017-06" db="EMBL/GenBank/DDBJ databases">
        <title>Draft genome sequence of anaerobic fermentative bacterium Anaeromicrobium sediminis DY2726D isolated from West Pacific Ocean sediments.</title>
        <authorList>
            <person name="Zeng X."/>
        </authorList>
    </citation>
    <scope>NUCLEOTIDE SEQUENCE [LARGE SCALE GENOMIC DNA]</scope>
    <source>
        <strain evidence="1 2">DY2726D</strain>
    </source>
</reference>
<evidence type="ECO:0000313" key="1">
    <source>
        <dbReference type="EMBL" id="PAB58612.1"/>
    </source>
</evidence>
<accession>A0A267MGT2</accession>
<organism evidence="1 2">
    <name type="scientific">Anaeromicrobium sediminis</name>
    <dbReference type="NCBI Taxonomy" id="1478221"/>
    <lineage>
        <taxon>Bacteria</taxon>
        <taxon>Bacillati</taxon>
        <taxon>Bacillota</taxon>
        <taxon>Clostridia</taxon>
        <taxon>Peptostreptococcales</taxon>
        <taxon>Thermotaleaceae</taxon>
        <taxon>Anaeromicrobium</taxon>
    </lineage>
</organism>
<dbReference type="InterPro" id="IPR036638">
    <property type="entry name" value="HLH_DNA-bd_sf"/>
</dbReference>
<dbReference type="Pfam" id="PF09388">
    <property type="entry name" value="SpoOE-like"/>
    <property type="match status" value="1"/>
</dbReference>
<gene>
    <name evidence="1" type="ORF">CCE28_14100</name>
</gene>
<comment type="caution">
    <text evidence="1">The sequence shown here is derived from an EMBL/GenBank/DDBJ whole genome shotgun (WGS) entry which is preliminary data.</text>
</comment>
<dbReference type="GO" id="GO:0046983">
    <property type="term" value="F:protein dimerization activity"/>
    <property type="evidence" value="ECO:0007669"/>
    <property type="project" value="InterPro"/>
</dbReference>
<dbReference type="EMBL" id="NIBG01000013">
    <property type="protein sequence ID" value="PAB58612.1"/>
    <property type="molecule type" value="Genomic_DNA"/>
</dbReference>
<dbReference type="GO" id="GO:0043937">
    <property type="term" value="P:regulation of sporulation"/>
    <property type="evidence" value="ECO:0007669"/>
    <property type="project" value="InterPro"/>
</dbReference>
<keyword evidence="2" id="KW-1185">Reference proteome</keyword>
<dbReference type="InterPro" id="IPR037208">
    <property type="entry name" value="Spo0E-like_sf"/>
</dbReference>
<sequence length="56" mass="6737">MGEKVLNYNLLKQINALRKQLEDRLILNNRIVDEKTIKLSEGLDILIVKYYREKNY</sequence>